<feature type="chain" id="PRO_5047321040" description="DUF3558 domain-containing protein" evidence="2">
    <location>
        <begin position="26"/>
        <end position="206"/>
    </location>
</feature>
<reference evidence="4" key="1">
    <citation type="journal article" date="2019" name="Int. J. Syst. Evol. Microbiol.">
        <title>The Global Catalogue of Microorganisms (GCM) 10K type strain sequencing project: providing services to taxonomists for standard genome sequencing and annotation.</title>
        <authorList>
            <consortium name="The Broad Institute Genomics Platform"/>
            <consortium name="The Broad Institute Genome Sequencing Center for Infectious Disease"/>
            <person name="Wu L."/>
            <person name="Ma J."/>
        </authorList>
    </citation>
    <scope>NUCLEOTIDE SEQUENCE [LARGE SCALE GENOMIC DNA]</scope>
    <source>
        <strain evidence="4">CGMCC 1.6960</strain>
    </source>
</reference>
<keyword evidence="4" id="KW-1185">Reference proteome</keyword>
<protein>
    <recommendedName>
        <fullName evidence="5">DUF3558 domain-containing protein</fullName>
    </recommendedName>
</protein>
<dbReference type="RefSeq" id="WP_188716195.1">
    <property type="nucleotide sequence ID" value="NZ_BAABBD010000001.1"/>
</dbReference>
<keyword evidence="2" id="KW-0732">Signal</keyword>
<proteinExistence type="predicted"/>
<dbReference type="EMBL" id="BMLM01000001">
    <property type="protein sequence ID" value="GGN80011.1"/>
    <property type="molecule type" value="Genomic_DNA"/>
</dbReference>
<gene>
    <name evidence="3" type="ORF">GCM10010968_07500</name>
</gene>
<dbReference type="PROSITE" id="PS51257">
    <property type="entry name" value="PROKAR_LIPOPROTEIN"/>
    <property type="match status" value="1"/>
</dbReference>
<organism evidence="3 4">
    <name type="scientific">Agrococcus terreus</name>
    <dbReference type="NCBI Taxonomy" id="574649"/>
    <lineage>
        <taxon>Bacteria</taxon>
        <taxon>Bacillati</taxon>
        <taxon>Actinomycetota</taxon>
        <taxon>Actinomycetes</taxon>
        <taxon>Micrococcales</taxon>
        <taxon>Microbacteriaceae</taxon>
        <taxon>Agrococcus</taxon>
    </lineage>
</organism>
<feature type="compositionally biased region" description="Basic and acidic residues" evidence="1">
    <location>
        <begin position="50"/>
        <end position="60"/>
    </location>
</feature>
<evidence type="ECO:0000313" key="3">
    <source>
        <dbReference type="EMBL" id="GGN80011.1"/>
    </source>
</evidence>
<feature type="region of interest" description="Disordered" evidence="1">
    <location>
        <begin position="30"/>
        <end position="70"/>
    </location>
</feature>
<name>A0ABQ2KFA5_9MICO</name>
<evidence type="ECO:0000313" key="4">
    <source>
        <dbReference type="Proteomes" id="UP000626982"/>
    </source>
</evidence>
<comment type="caution">
    <text evidence="3">The sequence shown here is derived from an EMBL/GenBank/DDBJ whole genome shotgun (WGS) entry which is preliminary data.</text>
</comment>
<evidence type="ECO:0008006" key="5">
    <source>
        <dbReference type="Google" id="ProtNLM"/>
    </source>
</evidence>
<evidence type="ECO:0000256" key="1">
    <source>
        <dbReference type="SAM" id="MobiDB-lite"/>
    </source>
</evidence>
<dbReference type="Proteomes" id="UP000626982">
    <property type="component" value="Unassembled WGS sequence"/>
</dbReference>
<feature type="signal peptide" evidence="2">
    <location>
        <begin position="1"/>
        <end position="25"/>
    </location>
</feature>
<sequence>MPRSSIRIAAIAIGALVVAGCTTTAADPGVTPIATPDASHTMPDGSTMEGAEHGDHHAQEGDGSGPSAAAEMVCGGQVDTAVKLIVGAPDMPEPSTAWTAPEFTCTFDVDGAPLVLEVHDATDPAEGQAHFDALQSELGADTIEGLQGLGLPSFSTHEGVVAFLRDGKTLLVDATALPADVGGDRTLDGVAYAVASAVLTCWVAHD</sequence>
<accession>A0ABQ2KFA5</accession>
<evidence type="ECO:0000256" key="2">
    <source>
        <dbReference type="SAM" id="SignalP"/>
    </source>
</evidence>